<comment type="caution">
    <text evidence="1">The sequence shown here is derived from an EMBL/GenBank/DDBJ whole genome shotgun (WGS) entry which is preliminary data.</text>
</comment>
<accession>A0AA42QUJ7</accession>
<evidence type="ECO:0000313" key="2">
    <source>
        <dbReference type="Proteomes" id="UP001161567"/>
    </source>
</evidence>
<sequence>MFNRITFSTQNKFDDNKPIDMGHLVECMVFYKSTHVIASQAILKQLIKYFGIDGLIDLIDSNVLSITYTESMIGVFTNREGSKQYHDVVEMTSPQHLYQDVLRNQIIEVTGKVGKSRRIANKIQDKIQVTNHDHSILEGARHSILDQKYILSAANLVLKSKLNSSVNFSDLIFHTEKQDKGIVVSTNANFMALNKIYHQSIPPSHSIITPASILVEVLELEKELYFASNNVSEIAASRISSNLAQNKFDYIFEQSLKREQKISNFNEFVFDDAKKLRNAVNNGIITSKEAIEIIHKSNKFKSWLSNQQPNCDLIKEYYSEVTKETLVDKLPGKAARFSIFTSLGIAADVALTGGLGTITGISLGALDTFYLDKLLSGWKPNQFIDEDLLPLIRQKI</sequence>
<reference evidence="1" key="1">
    <citation type="submission" date="2022-09" db="EMBL/GenBank/DDBJ databases">
        <title>Intensive care unit water sources are persistently colonized with multi-drug resistant bacteria and are the site of extensive horizontal gene transfer of antibiotic resistance genes.</title>
        <authorList>
            <person name="Diorio-Toth L."/>
        </authorList>
    </citation>
    <scope>NUCLEOTIDE SEQUENCE</scope>
    <source>
        <strain evidence="1">GD03725</strain>
    </source>
</reference>
<proteinExistence type="predicted"/>
<organism evidence="1 2">
    <name type="scientific">Acinetobacter johnsonii</name>
    <dbReference type="NCBI Taxonomy" id="40214"/>
    <lineage>
        <taxon>Bacteria</taxon>
        <taxon>Pseudomonadati</taxon>
        <taxon>Pseudomonadota</taxon>
        <taxon>Gammaproteobacteria</taxon>
        <taxon>Moraxellales</taxon>
        <taxon>Moraxellaceae</taxon>
        <taxon>Acinetobacter</taxon>
    </lineage>
</organism>
<dbReference type="AlphaFoldDB" id="A0AA42QUJ7"/>
<dbReference type="Proteomes" id="UP001161567">
    <property type="component" value="Unassembled WGS sequence"/>
</dbReference>
<evidence type="ECO:0000313" key="1">
    <source>
        <dbReference type="EMBL" id="MDH1439533.1"/>
    </source>
</evidence>
<dbReference type="RefSeq" id="WP_279747022.1">
    <property type="nucleotide sequence ID" value="NZ_JAOCIL010000001.1"/>
</dbReference>
<dbReference type="EMBL" id="JAOCIL010000001">
    <property type="protein sequence ID" value="MDH1439533.1"/>
    <property type="molecule type" value="Genomic_DNA"/>
</dbReference>
<gene>
    <name evidence="1" type="ORF">N5I27_14575</name>
</gene>
<protein>
    <submittedName>
        <fullName evidence="1">Uncharacterized protein</fullName>
    </submittedName>
</protein>
<name>A0AA42QUJ7_ACIJO</name>